<organism evidence="1 2">
    <name type="scientific">Streptosporangium album</name>
    <dbReference type="NCBI Taxonomy" id="47479"/>
    <lineage>
        <taxon>Bacteria</taxon>
        <taxon>Bacillati</taxon>
        <taxon>Actinomycetota</taxon>
        <taxon>Actinomycetes</taxon>
        <taxon>Streptosporangiales</taxon>
        <taxon>Streptosporangiaceae</taxon>
        <taxon>Streptosporangium</taxon>
    </lineage>
</organism>
<comment type="caution">
    <text evidence="1">The sequence shown here is derived from an EMBL/GenBank/DDBJ whole genome shotgun (WGS) entry which is preliminary data.</text>
</comment>
<dbReference type="AlphaFoldDB" id="A0A7W7S297"/>
<evidence type="ECO:0000313" key="2">
    <source>
        <dbReference type="Proteomes" id="UP000534286"/>
    </source>
</evidence>
<dbReference type="RefSeq" id="WP_184758414.1">
    <property type="nucleotide sequence ID" value="NZ_BAABEK010000012.1"/>
</dbReference>
<proteinExistence type="predicted"/>
<gene>
    <name evidence="1" type="ORF">FHR32_006841</name>
</gene>
<reference evidence="1 2" key="1">
    <citation type="submission" date="2020-08" db="EMBL/GenBank/DDBJ databases">
        <title>Sequencing the genomes of 1000 actinobacteria strains.</title>
        <authorList>
            <person name="Klenk H.-P."/>
        </authorList>
    </citation>
    <scope>NUCLEOTIDE SEQUENCE [LARGE SCALE GENOMIC DNA]</scope>
    <source>
        <strain evidence="1 2">DSM 43023</strain>
    </source>
</reference>
<protein>
    <submittedName>
        <fullName evidence="1">Uncharacterized protein</fullName>
    </submittedName>
</protein>
<name>A0A7W7S297_9ACTN</name>
<sequence length="49" mass="5219">MYSSPDGKRTLTASVTYVDDAARSLGLKFPKVADRLVKEVFCGGQGSPV</sequence>
<evidence type="ECO:0000313" key="1">
    <source>
        <dbReference type="EMBL" id="MBB4942455.1"/>
    </source>
</evidence>
<accession>A0A7W7S297</accession>
<keyword evidence="2" id="KW-1185">Reference proteome</keyword>
<dbReference type="Proteomes" id="UP000534286">
    <property type="component" value="Unassembled WGS sequence"/>
</dbReference>
<dbReference type="EMBL" id="JACHJU010000003">
    <property type="protein sequence ID" value="MBB4942455.1"/>
    <property type="molecule type" value="Genomic_DNA"/>
</dbReference>